<dbReference type="Pfam" id="PF04266">
    <property type="entry name" value="ASCH"/>
    <property type="match status" value="1"/>
</dbReference>
<dbReference type="EMBL" id="CP012160">
    <property type="protein sequence ID" value="AKS47380.1"/>
    <property type="molecule type" value="Genomic_DNA"/>
</dbReference>
<dbReference type="STRING" id="1458307.OSB_28570"/>
<dbReference type="SMART" id="SM01022">
    <property type="entry name" value="ASCH"/>
    <property type="match status" value="1"/>
</dbReference>
<dbReference type="Proteomes" id="UP000067444">
    <property type="component" value="Chromosome"/>
</dbReference>
<evidence type="ECO:0000313" key="1">
    <source>
        <dbReference type="EMBL" id="AKS47380.1"/>
    </source>
</evidence>
<protein>
    <submittedName>
        <fullName evidence="1">ASCH domain protein</fullName>
    </submittedName>
</protein>
<dbReference type="SUPFAM" id="SSF88697">
    <property type="entry name" value="PUA domain-like"/>
    <property type="match status" value="1"/>
</dbReference>
<dbReference type="InterPro" id="IPR007374">
    <property type="entry name" value="ASCH_domain"/>
</dbReference>
<dbReference type="PANTHER" id="PTHR39203">
    <property type="entry name" value="CYTOPLASMIC PROTEIN-RELATED"/>
    <property type="match status" value="1"/>
</dbReference>
<name>A0A0K0Y8Z0_9RHOB</name>
<dbReference type="InterPro" id="IPR015947">
    <property type="entry name" value="PUA-like_sf"/>
</dbReference>
<evidence type="ECO:0000313" key="2">
    <source>
        <dbReference type="Proteomes" id="UP000067444"/>
    </source>
</evidence>
<keyword evidence="2" id="KW-1185">Reference proteome</keyword>
<dbReference type="RefSeq" id="WP_049835586.1">
    <property type="nucleotide sequence ID" value="NZ_CP012160.1"/>
</dbReference>
<dbReference type="OrthoDB" id="9807542at2"/>
<organism evidence="1 2">
    <name type="scientific">Octadecabacter temperatus</name>
    <dbReference type="NCBI Taxonomy" id="1458307"/>
    <lineage>
        <taxon>Bacteria</taxon>
        <taxon>Pseudomonadati</taxon>
        <taxon>Pseudomonadota</taxon>
        <taxon>Alphaproteobacteria</taxon>
        <taxon>Rhodobacterales</taxon>
        <taxon>Roseobacteraceae</taxon>
        <taxon>Octadecabacter</taxon>
    </lineage>
</organism>
<reference evidence="1 2" key="1">
    <citation type="journal article" date="2015" name="Genome Announc.">
        <title>Closed Genome Sequence of Octadecabacter temperatus SB1, the First Mesophilic Species of the Genus Octadecabacter.</title>
        <authorList>
            <person name="Voget S."/>
            <person name="Billerbeck S."/>
            <person name="Simon M."/>
            <person name="Daniel R."/>
        </authorList>
    </citation>
    <scope>NUCLEOTIDE SEQUENCE [LARGE SCALE GENOMIC DNA]</scope>
    <source>
        <strain evidence="1 2">SB1</strain>
    </source>
</reference>
<dbReference type="AlphaFoldDB" id="A0A0K0Y8Z0"/>
<dbReference type="InterPro" id="IPR009326">
    <property type="entry name" value="DUF984"/>
</dbReference>
<gene>
    <name evidence="1" type="ORF">OSB_28570</name>
</gene>
<dbReference type="KEGG" id="otm:OSB_28570"/>
<sequence>MPEYEDLQETYPGAGTFKLGHDAESCTAQINLVRRGTKRALCAPLADFEDDPQSMPVEGRTDIIAHWNNTPALVIKTVKVQQIRYCDVNTNMAHSDLGRDEFVAWRKATKAAIKLDHKFDPEMMLVFEFFQLVEDLDGRQIEPRS</sequence>
<accession>A0A0K0Y8Z0</accession>
<proteinExistence type="predicted"/>
<dbReference type="Gene3D" id="3.10.400.10">
    <property type="entry name" value="Sulfate adenylyltransferase"/>
    <property type="match status" value="1"/>
</dbReference>
<dbReference type="PATRIC" id="fig|1458307.3.peg.2890"/>
<dbReference type="PANTHER" id="PTHR39203:SF1">
    <property type="entry name" value="CYTOPLASMIC PROTEIN"/>
    <property type="match status" value="1"/>
</dbReference>